<dbReference type="EMBL" id="BLXT01008342">
    <property type="protein sequence ID" value="GFO47780.1"/>
    <property type="molecule type" value="Genomic_DNA"/>
</dbReference>
<protein>
    <submittedName>
        <fullName evidence="1">Uncharacterized protein</fullName>
    </submittedName>
</protein>
<keyword evidence="2" id="KW-1185">Reference proteome</keyword>
<evidence type="ECO:0000313" key="2">
    <source>
        <dbReference type="Proteomes" id="UP000735302"/>
    </source>
</evidence>
<comment type="caution">
    <text evidence="1">The sequence shown here is derived from an EMBL/GenBank/DDBJ whole genome shotgun (WGS) entry which is preliminary data.</text>
</comment>
<sequence>MNQQTKKGLSHSNESHQLCQTILRRDTVNSGVRSSYPIMIGSPNCMKLSRQMIICRVCTGVMKCNFILLERGMRSSCGAEVDTVGLSLLCVASTGNKRSWFGMICPNAENWPMSAPRGGLPCP</sequence>
<evidence type="ECO:0000313" key="1">
    <source>
        <dbReference type="EMBL" id="GFO47780.1"/>
    </source>
</evidence>
<accession>A0AAV4DUX4</accession>
<reference evidence="1 2" key="1">
    <citation type="journal article" date="2021" name="Elife">
        <title>Chloroplast acquisition without the gene transfer in kleptoplastic sea slugs, Plakobranchus ocellatus.</title>
        <authorList>
            <person name="Maeda T."/>
            <person name="Takahashi S."/>
            <person name="Yoshida T."/>
            <person name="Shimamura S."/>
            <person name="Takaki Y."/>
            <person name="Nagai Y."/>
            <person name="Toyoda A."/>
            <person name="Suzuki Y."/>
            <person name="Arimoto A."/>
            <person name="Ishii H."/>
            <person name="Satoh N."/>
            <person name="Nishiyama T."/>
            <person name="Hasebe M."/>
            <person name="Maruyama T."/>
            <person name="Minagawa J."/>
            <person name="Obokata J."/>
            <person name="Shigenobu S."/>
        </authorList>
    </citation>
    <scope>NUCLEOTIDE SEQUENCE [LARGE SCALE GENOMIC DNA]</scope>
</reference>
<gene>
    <name evidence="1" type="ORF">PoB_007428500</name>
</gene>
<dbReference type="AlphaFoldDB" id="A0AAV4DUX4"/>
<organism evidence="1 2">
    <name type="scientific">Plakobranchus ocellatus</name>
    <dbReference type="NCBI Taxonomy" id="259542"/>
    <lineage>
        <taxon>Eukaryota</taxon>
        <taxon>Metazoa</taxon>
        <taxon>Spiralia</taxon>
        <taxon>Lophotrochozoa</taxon>
        <taxon>Mollusca</taxon>
        <taxon>Gastropoda</taxon>
        <taxon>Heterobranchia</taxon>
        <taxon>Euthyneura</taxon>
        <taxon>Panpulmonata</taxon>
        <taxon>Sacoglossa</taxon>
        <taxon>Placobranchoidea</taxon>
        <taxon>Plakobranchidae</taxon>
        <taxon>Plakobranchus</taxon>
    </lineage>
</organism>
<name>A0AAV4DUX4_9GAST</name>
<dbReference type="Proteomes" id="UP000735302">
    <property type="component" value="Unassembled WGS sequence"/>
</dbReference>
<proteinExistence type="predicted"/>